<keyword evidence="8" id="KW-0413">Isomerase</keyword>
<comment type="catalytic activity">
    <reaction evidence="9">
        <text>Couples ATP hydrolysis with the unwinding of duplex DNA by translocating in the 3'-5' direction.</text>
        <dbReference type="EC" id="5.6.2.4"/>
    </reaction>
</comment>
<dbReference type="GO" id="GO:0005737">
    <property type="term" value="C:cytoplasm"/>
    <property type="evidence" value="ECO:0007669"/>
    <property type="project" value="TreeGrafter"/>
</dbReference>
<dbReference type="SUPFAM" id="SSF52540">
    <property type="entry name" value="P-loop containing nucleoside triphosphate hydrolases"/>
    <property type="match status" value="1"/>
</dbReference>
<keyword evidence="4 15" id="KW-0378">Hydrolase</keyword>
<keyword evidence="16" id="KW-1185">Reference proteome</keyword>
<evidence type="ECO:0000313" key="15">
    <source>
        <dbReference type="EMBL" id="MTH29896.1"/>
    </source>
</evidence>
<dbReference type="CDD" id="cd17920">
    <property type="entry name" value="DEXHc_RecQ"/>
    <property type="match status" value="1"/>
</dbReference>
<evidence type="ECO:0000259" key="14">
    <source>
        <dbReference type="PROSITE" id="PS51194"/>
    </source>
</evidence>
<dbReference type="Gene3D" id="3.40.50.300">
    <property type="entry name" value="P-loop containing nucleotide triphosphate hydrolases"/>
    <property type="match status" value="2"/>
</dbReference>
<protein>
    <recommendedName>
        <fullName evidence="11">ATP-dependent DNA helicase RecQ</fullName>
        <ecNumber evidence="10">5.6.2.4</ecNumber>
    </recommendedName>
    <alternativeName>
        <fullName evidence="12">DNA 3'-5' helicase RecQ</fullName>
    </alternativeName>
</protein>
<name>A0A7K1GM34_9FLAO</name>
<evidence type="ECO:0000256" key="7">
    <source>
        <dbReference type="ARBA" id="ARBA00023125"/>
    </source>
</evidence>
<dbReference type="PANTHER" id="PTHR13710">
    <property type="entry name" value="DNA HELICASE RECQ FAMILY MEMBER"/>
    <property type="match status" value="1"/>
</dbReference>
<dbReference type="PROSITE" id="PS51192">
    <property type="entry name" value="HELICASE_ATP_BIND_1"/>
    <property type="match status" value="1"/>
</dbReference>
<dbReference type="InterPro" id="IPR027417">
    <property type="entry name" value="P-loop_NTPase"/>
</dbReference>
<dbReference type="GO" id="GO:0030894">
    <property type="term" value="C:replisome"/>
    <property type="evidence" value="ECO:0007669"/>
    <property type="project" value="TreeGrafter"/>
</dbReference>
<comment type="similarity">
    <text evidence="1">Belongs to the helicase family. RecQ subfamily.</text>
</comment>
<keyword evidence="3" id="KW-0547">Nucleotide-binding</keyword>
<reference evidence="15 16" key="1">
    <citation type="journal article" date="2006" name="Int. J. Syst. Evol. Microbiol.">
        <title>Myroides pelagicus sp. nov., isolated from seawater in Thailand.</title>
        <authorList>
            <person name="Yoon J."/>
            <person name="Maneerat S."/>
            <person name="Kawai F."/>
            <person name="Yokota A."/>
        </authorList>
    </citation>
    <scope>NUCLEOTIDE SEQUENCE [LARGE SCALE GENOMIC DNA]</scope>
    <source>
        <strain evidence="15 16">SM1T</strain>
    </source>
</reference>
<accession>A0A7K1GM34</accession>
<dbReference type="EC" id="5.6.2.4" evidence="10"/>
<dbReference type="GO" id="GO:0005524">
    <property type="term" value="F:ATP binding"/>
    <property type="evidence" value="ECO:0007669"/>
    <property type="project" value="UniProtKB-KW"/>
</dbReference>
<dbReference type="GO" id="GO:0003677">
    <property type="term" value="F:DNA binding"/>
    <property type="evidence" value="ECO:0007669"/>
    <property type="project" value="UniProtKB-KW"/>
</dbReference>
<evidence type="ECO:0000256" key="5">
    <source>
        <dbReference type="ARBA" id="ARBA00022806"/>
    </source>
</evidence>
<dbReference type="SMART" id="SM00487">
    <property type="entry name" value="DEXDc"/>
    <property type="match status" value="1"/>
</dbReference>
<keyword evidence="5 15" id="KW-0347">Helicase</keyword>
<comment type="caution">
    <text evidence="15">The sequence shown here is derived from an EMBL/GenBank/DDBJ whole genome shotgun (WGS) entry which is preliminary data.</text>
</comment>
<sequence>MPNTLDILQKYWKHQSFREPQQEIINTIMKGNDTFALLPTGAGKSICFQVPALALPGVCLVISPLIALIEDQVNNLMNKGIKATAIFGGNSLTDIDAVFDNCLYGGYKFLYISPERLQQTWILERIVKLPINLIAIDEAHCISQWGNDFRPAYLQLGNLKDYFKTAPIVALTASANQRVIDDICNILKLDNPALFKKSFYRSNILYGVYTVNSKINTLEKILKKNYAPTIVYARNRRETQLYADQLNKLGYTATYFHGGLTLHEKKKRLQLWLEEKSLVIVSTNAFGMGIDKPNVKNVVHVQIPENLENYYQESGRAGRNNEKAFATILISGDDLLENKKYFQSGLFDKDYLKKVYRKLNNYLDIAYGEGFNTSYSFNFNHFCLHNRFNHKQALNALQFLDRQGIIKFTQTNNNTTKLLFTASSSELLDAIENETIEETILLFILRYYQNIHETETNLDLALICEQTEIAIELITKTFDSWHEQGLCTYTPEKNDMTIVFNEAWEDDRPLYRTFQFLKQQNELKTNQFESMLFYVENTDICKNKILLKYFDEDFPEDCGSCSSCLAKNKDKSTVNITTLKDSVLKALQAQPSTLKELASSLNSNTSDLILTIQILSEENKITINTKNQYSLII</sequence>
<gene>
    <name evidence="15" type="ORF">GJV77_08190</name>
</gene>
<keyword evidence="7" id="KW-0238">DNA-binding</keyword>
<dbReference type="PANTHER" id="PTHR13710:SF105">
    <property type="entry name" value="ATP-DEPENDENT DNA HELICASE Q1"/>
    <property type="match status" value="1"/>
</dbReference>
<keyword evidence="2" id="KW-0479">Metal-binding</keyword>
<evidence type="ECO:0000256" key="8">
    <source>
        <dbReference type="ARBA" id="ARBA00023235"/>
    </source>
</evidence>
<keyword evidence="6" id="KW-0067">ATP-binding</keyword>
<dbReference type="GO" id="GO:0043590">
    <property type="term" value="C:bacterial nucleoid"/>
    <property type="evidence" value="ECO:0007669"/>
    <property type="project" value="TreeGrafter"/>
</dbReference>
<evidence type="ECO:0000313" key="16">
    <source>
        <dbReference type="Proteomes" id="UP000488936"/>
    </source>
</evidence>
<dbReference type="Pfam" id="PF00271">
    <property type="entry name" value="Helicase_C"/>
    <property type="match status" value="1"/>
</dbReference>
<dbReference type="NCBIfam" id="TIGR00614">
    <property type="entry name" value="recQ_fam"/>
    <property type="match status" value="1"/>
</dbReference>
<dbReference type="GO" id="GO:0006281">
    <property type="term" value="P:DNA repair"/>
    <property type="evidence" value="ECO:0007669"/>
    <property type="project" value="TreeGrafter"/>
</dbReference>
<evidence type="ECO:0000256" key="6">
    <source>
        <dbReference type="ARBA" id="ARBA00022840"/>
    </source>
</evidence>
<dbReference type="InterPro" id="IPR011545">
    <property type="entry name" value="DEAD/DEAH_box_helicase_dom"/>
</dbReference>
<dbReference type="InterPro" id="IPR014001">
    <property type="entry name" value="Helicase_ATP-bd"/>
</dbReference>
<dbReference type="InterPro" id="IPR001650">
    <property type="entry name" value="Helicase_C-like"/>
</dbReference>
<evidence type="ECO:0000256" key="2">
    <source>
        <dbReference type="ARBA" id="ARBA00022723"/>
    </source>
</evidence>
<dbReference type="InterPro" id="IPR036388">
    <property type="entry name" value="WH-like_DNA-bd_sf"/>
</dbReference>
<evidence type="ECO:0000256" key="10">
    <source>
        <dbReference type="ARBA" id="ARBA00034808"/>
    </source>
</evidence>
<dbReference type="Pfam" id="PF16124">
    <property type="entry name" value="RecQ_Zn_bind"/>
    <property type="match status" value="1"/>
</dbReference>
<evidence type="ECO:0000256" key="11">
    <source>
        <dbReference type="ARBA" id="ARBA00044535"/>
    </source>
</evidence>
<dbReference type="GO" id="GO:0009378">
    <property type="term" value="F:four-way junction helicase activity"/>
    <property type="evidence" value="ECO:0007669"/>
    <property type="project" value="TreeGrafter"/>
</dbReference>
<dbReference type="SMART" id="SM00490">
    <property type="entry name" value="HELICc"/>
    <property type="match status" value="1"/>
</dbReference>
<proteinExistence type="inferred from homology"/>
<dbReference type="AlphaFoldDB" id="A0A7K1GM34"/>
<feature type="domain" description="Helicase ATP-binding" evidence="13">
    <location>
        <begin position="25"/>
        <end position="193"/>
    </location>
</feature>
<dbReference type="InterPro" id="IPR004589">
    <property type="entry name" value="DNA_helicase_ATP-dep_RecQ"/>
</dbReference>
<evidence type="ECO:0000256" key="3">
    <source>
        <dbReference type="ARBA" id="ARBA00022741"/>
    </source>
</evidence>
<dbReference type="FunFam" id="3.40.50.300:FF:001389">
    <property type="entry name" value="ATP-dependent DNA helicase RecQ"/>
    <property type="match status" value="1"/>
</dbReference>
<dbReference type="PROSITE" id="PS51194">
    <property type="entry name" value="HELICASE_CTER"/>
    <property type="match status" value="1"/>
</dbReference>
<dbReference type="Proteomes" id="UP000488936">
    <property type="component" value="Unassembled WGS sequence"/>
</dbReference>
<dbReference type="OrthoDB" id="9763310at2"/>
<dbReference type="InterPro" id="IPR032284">
    <property type="entry name" value="RecQ_Zn-bd"/>
</dbReference>
<dbReference type="GO" id="GO:0046872">
    <property type="term" value="F:metal ion binding"/>
    <property type="evidence" value="ECO:0007669"/>
    <property type="project" value="UniProtKB-KW"/>
</dbReference>
<dbReference type="Gene3D" id="1.10.10.10">
    <property type="entry name" value="Winged helix-like DNA-binding domain superfamily/Winged helix DNA-binding domain"/>
    <property type="match status" value="1"/>
</dbReference>
<evidence type="ECO:0000256" key="1">
    <source>
        <dbReference type="ARBA" id="ARBA00005446"/>
    </source>
</evidence>
<dbReference type="GO" id="GO:0043138">
    <property type="term" value="F:3'-5' DNA helicase activity"/>
    <property type="evidence" value="ECO:0007669"/>
    <property type="project" value="UniProtKB-EC"/>
</dbReference>
<dbReference type="Pfam" id="PF00270">
    <property type="entry name" value="DEAD"/>
    <property type="match status" value="1"/>
</dbReference>
<dbReference type="RefSeq" id="WP_155035889.1">
    <property type="nucleotide sequence ID" value="NZ_JBHTIG010000001.1"/>
</dbReference>
<dbReference type="GO" id="GO:0006310">
    <property type="term" value="P:DNA recombination"/>
    <property type="evidence" value="ECO:0007669"/>
    <property type="project" value="InterPro"/>
</dbReference>
<evidence type="ECO:0000256" key="9">
    <source>
        <dbReference type="ARBA" id="ARBA00034617"/>
    </source>
</evidence>
<organism evidence="15 16">
    <name type="scientific">Myroides pelagicus</name>
    <dbReference type="NCBI Taxonomy" id="270914"/>
    <lineage>
        <taxon>Bacteria</taxon>
        <taxon>Pseudomonadati</taxon>
        <taxon>Bacteroidota</taxon>
        <taxon>Flavobacteriia</taxon>
        <taxon>Flavobacteriales</taxon>
        <taxon>Flavobacteriaceae</taxon>
        <taxon>Myroides</taxon>
    </lineage>
</organism>
<evidence type="ECO:0000259" key="13">
    <source>
        <dbReference type="PROSITE" id="PS51192"/>
    </source>
</evidence>
<dbReference type="GO" id="GO:0016787">
    <property type="term" value="F:hydrolase activity"/>
    <property type="evidence" value="ECO:0007669"/>
    <property type="project" value="UniProtKB-KW"/>
</dbReference>
<feature type="domain" description="Helicase C-terminal" evidence="14">
    <location>
        <begin position="217"/>
        <end position="363"/>
    </location>
</feature>
<dbReference type="EMBL" id="WMJY01000015">
    <property type="protein sequence ID" value="MTH29896.1"/>
    <property type="molecule type" value="Genomic_DNA"/>
</dbReference>
<evidence type="ECO:0000256" key="12">
    <source>
        <dbReference type="ARBA" id="ARBA00044550"/>
    </source>
</evidence>
<evidence type="ECO:0000256" key="4">
    <source>
        <dbReference type="ARBA" id="ARBA00022801"/>
    </source>
</evidence>